<gene>
    <name evidence="2" type="ORF">ACFOWE_21645</name>
</gene>
<name>A0ABV8IBT2_9ACTN</name>
<reference evidence="3" key="1">
    <citation type="journal article" date="2019" name="Int. J. Syst. Evol. Microbiol.">
        <title>The Global Catalogue of Microorganisms (GCM) 10K type strain sequencing project: providing services to taxonomists for standard genome sequencing and annotation.</title>
        <authorList>
            <consortium name="The Broad Institute Genomics Platform"/>
            <consortium name="The Broad Institute Genome Sequencing Center for Infectious Disease"/>
            <person name="Wu L."/>
            <person name="Ma J."/>
        </authorList>
    </citation>
    <scope>NUCLEOTIDE SEQUENCE [LARGE SCALE GENOMIC DNA]</scope>
    <source>
        <strain evidence="3">TBRC 4489</strain>
    </source>
</reference>
<dbReference type="RefSeq" id="WP_377290611.1">
    <property type="nucleotide sequence ID" value="NZ_JBHSBM010000024.1"/>
</dbReference>
<evidence type="ECO:0000313" key="2">
    <source>
        <dbReference type="EMBL" id="MFC4060916.1"/>
    </source>
</evidence>
<proteinExistence type="predicted"/>
<dbReference type="EMBL" id="JBHSBM010000024">
    <property type="protein sequence ID" value="MFC4060916.1"/>
    <property type="molecule type" value="Genomic_DNA"/>
</dbReference>
<dbReference type="Proteomes" id="UP001595850">
    <property type="component" value="Unassembled WGS sequence"/>
</dbReference>
<protein>
    <submittedName>
        <fullName evidence="2">Uncharacterized protein</fullName>
    </submittedName>
</protein>
<feature type="region of interest" description="Disordered" evidence="1">
    <location>
        <begin position="1"/>
        <end position="31"/>
    </location>
</feature>
<comment type="caution">
    <text evidence="2">The sequence shown here is derived from an EMBL/GenBank/DDBJ whole genome shotgun (WGS) entry which is preliminary data.</text>
</comment>
<accession>A0ABV8IBT2</accession>
<evidence type="ECO:0000313" key="3">
    <source>
        <dbReference type="Proteomes" id="UP001595850"/>
    </source>
</evidence>
<keyword evidence="3" id="KW-1185">Reference proteome</keyword>
<sequence length="74" mass="8119">MHLHHTQLLGDDEQLVNPAEPATLTDGPDDLVGTTFHVGTRYSRRGGKASIKAPDPRKTTTECTAVFCRYRLPG</sequence>
<organism evidence="2 3">
    <name type="scientific">Planomonospora corallina</name>
    <dbReference type="NCBI Taxonomy" id="1806052"/>
    <lineage>
        <taxon>Bacteria</taxon>
        <taxon>Bacillati</taxon>
        <taxon>Actinomycetota</taxon>
        <taxon>Actinomycetes</taxon>
        <taxon>Streptosporangiales</taxon>
        <taxon>Streptosporangiaceae</taxon>
        <taxon>Planomonospora</taxon>
    </lineage>
</organism>
<evidence type="ECO:0000256" key="1">
    <source>
        <dbReference type="SAM" id="MobiDB-lite"/>
    </source>
</evidence>